<protein>
    <submittedName>
        <fullName evidence="1">Heme-binding protein</fullName>
    </submittedName>
</protein>
<accession>A0A7V6DR84</accession>
<reference evidence="1" key="1">
    <citation type="journal article" date="2020" name="mSystems">
        <title>Genome- and Community-Level Interaction Insights into Carbon Utilization and Element Cycling Functions of Hydrothermarchaeota in Hydrothermal Sediment.</title>
        <authorList>
            <person name="Zhou Z."/>
            <person name="Liu Y."/>
            <person name="Xu W."/>
            <person name="Pan J."/>
            <person name="Luo Z.H."/>
            <person name="Li M."/>
        </authorList>
    </citation>
    <scope>NUCLEOTIDE SEQUENCE [LARGE SCALE GENOMIC DNA]</scope>
    <source>
        <strain evidence="1">SpSt-767</strain>
    </source>
</reference>
<sequence length="198" mass="22529">MIGKGPARLLASGCLFFFLFLFPRNVSAVEELKYQVLKKAGDFEIRRYQSCVMAEILLEGGFQKAGNEGFRRLVAYINGENLEQKIIPMTTPVGQEQVEGKWQISFVMPASSTIESLPAPLDPRIKLKEVPAALMAAVRYSGLWSLSIYEAQENRLRDFIRRHGLKITGPSIFARYNSPFMLWFLRRNEVLIPVAQEQ</sequence>
<proteinExistence type="predicted"/>
<dbReference type="InterPro" id="IPR006917">
    <property type="entry name" value="SOUL_heme-bd"/>
</dbReference>
<dbReference type="InterPro" id="IPR011256">
    <property type="entry name" value="Reg_factor_effector_dom_sf"/>
</dbReference>
<dbReference type="PANTHER" id="PTHR11220">
    <property type="entry name" value="HEME-BINDING PROTEIN-RELATED"/>
    <property type="match status" value="1"/>
</dbReference>
<organism evidence="1">
    <name type="scientific">Desulfobacca acetoxidans</name>
    <dbReference type="NCBI Taxonomy" id="60893"/>
    <lineage>
        <taxon>Bacteria</taxon>
        <taxon>Pseudomonadati</taxon>
        <taxon>Thermodesulfobacteriota</taxon>
        <taxon>Desulfobaccia</taxon>
        <taxon>Desulfobaccales</taxon>
        <taxon>Desulfobaccaceae</taxon>
        <taxon>Desulfobacca</taxon>
    </lineage>
</organism>
<dbReference type="SUPFAM" id="SSF55136">
    <property type="entry name" value="Probable bacterial effector-binding domain"/>
    <property type="match status" value="1"/>
</dbReference>
<dbReference type="EMBL" id="DTGR01000224">
    <property type="protein sequence ID" value="HHS30921.1"/>
    <property type="molecule type" value="Genomic_DNA"/>
</dbReference>
<dbReference type="Pfam" id="PF04832">
    <property type="entry name" value="SOUL"/>
    <property type="match status" value="1"/>
</dbReference>
<dbReference type="AlphaFoldDB" id="A0A7V6DR84"/>
<evidence type="ECO:0000313" key="1">
    <source>
        <dbReference type="EMBL" id="HHS30921.1"/>
    </source>
</evidence>
<dbReference type="PANTHER" id="PTHR11220:SF58">
    <property type="entry name" value="SOUL HEME-BINDING FAMILY PROTEIN"/>
    <property type="match status" value="1"/>
</dbReference>
<dbReference type="Gene3D" id="3.20.80.10">
    <property type="entry name" value="Regulatory factor, effector binding domain"/>
    <property type="match status" value="1"/>
</dbReference>
<name>A0A7V6DR84_9BACT</name>
<comment type="caution">
    <text evidence="1">The sequence shown here is derived from an EMBL/GenBank/DDBJ whole genome shotgun (WGS) entry which is preliminary data.</text>
</comment>
<gene>
    <name evidence="1" type="ORF">ENV52_14630</name>
</gene>